<keyword evidence="2" id="KW-1185">Reference proteome</keyword>
<dbReference type="Proteomes" id="UP000054107">
    <property type="component" value="Unassembled WGS sequence"/>
</dbReference>
<organism evidence="1 2">
    <name type="scientific">Parasitella parasitica</name>
    <dbReference type="NCBI Taxonomy" id="35722"/>
    <lineage>
        <taxon>Eukaryota</taxon>
        <taxon>Fungi</taxon>
        <taxon>Fungi incertae sedis</taxon>
        <taxon>Mucoromycota</taxon>
        <taxon>Mucoromycotina</taxon>
        <taxon>Mucoromycetes</taxon>
        <taxon>Mucorales</taxon>
        <taxon>Mucorineae</taxon>
        <taxon>Mucoraceae</taxon>
        <taxon>Parasitella</taxon>
    </lineage>
</organism>
<proteinExistence type="predicted"/>
<dbReference type="EMBL" id="LN727391">
    <property type="protein sequence ID" value="CEP12121.1"/>
    <property type="molecule type" value="Genomic_DNA"/>
</dbReference>
<accession>A0A0B7N1G5</accession>
<name>A0A0B7N1G5_9FUNG</name>
<gene>
    <name evidence="1" type="primary">PARPA_06042.1 scaffold 20697</name>
</gene>
<sequence>MYNSNTNSPWSRCWSLSSLQSRLGSLFEHAANIRIYSQWSKHPAAIPKTTTTLIIPTGCRKIHPVVYNETGFGNPNDSNASHNHSLKTKAKPAKAKRGTFLLASLSYMFVLSKTCSCPLSQSSPVKKFANLRSLNVSHHYKSVHERVVLRRHDIIKILKHEDIEDKEAQLDRKTGPNQHKDGIMAVNNIAPIIRTTYNDYPDSESSLIVEISRSFLKHCVVDQIQEVKSEW</sequence>
<evidence type="ECO:0000313" key="2">
    <source>
        <dbReference type="Proteomes" id="UP000054107"/>
    </source>
</evidence>
<protein>
    <submittedName>
        <fullName evidence="1">Uncharacterized protein</fullName>
    </submittedName>
</protein>
<evidence type="ECO:0000313" key="1">
    <source>
        <dbReference type="EMBL" id="CEP12121.1"/>
    </source>
</evidence>
<reference evidence="1 2" key="1">
    <citation type="submission" date="2014-09" db="EMBL/GenBank/DDBJ databases">
        <authorList>
            <person name="Ellenberger Sabrina"/>
        </authorList>
    </citation>
    <scope>NUCLEOTIDE SEQUENCE [LARGE SCALE GENOMIC DNA]</scope>
    <source>
        <strain evidence="1 2">CBS 412.66</strain>
    </source>
</reference>
<dbReference type="AlphaFoldDB" id="A0A0B7N1G5"/>